<evidence type="ECO:0000313" key="7">
    <source>
        <dbReference type="EMBL" id="MEQ2276261.1"/>
    </source>
</evidence>
<keyword evidence="8" id="KW-1185">Reference proteome</keyword>
<dbReference type="GO" id="GO:0016301">
    <property type="term" value="F:kinase activity"/>
    <property type="evidence" value="ECO:0007669"/>
    <property type="project" value="UniProtKB-KW"/>
</dbReference>
<keyword evidence="4 7" id="KW-0418">Kinase</keyword>
<comment type="caution">
    <text evidence="7">The sequence shown here is derived from an EMBL/GenBank/DDBJ whole genome shotgun (WGS) entry which is preliminary data.</text>
</comment>
<gene>
    <name evidence="7" type="primary">DAPK3_2</name>
    <name evidence="7" type="ORF">XENORESO_016554</name>
</gene>
<protein>
    <submittedName>
        <fullName evidence="7">Death-associated protein kinase 3</fullName>
    </submittedName>
</protein>
<feature type="non-terminal residue" evidence="7">
    <location>
        <position position="1"/>
    </location>
</feature>
<dbReference type="PANTHER" id="PTHR24342">
    <property type="entry name" value="SERINE/THREONINE-PROTEIN KINASE 17"/>
    <property type="match status" value="1"/>
</dbReference>
<dbReference type="InterPro" id="IPR011009">
    <property type="entry name" value="Kinase-like_dom_sf"/>
</dbReference>
<dbReference type="PROSITE" id="PS50011">
    <property type="entry name" value="PROTEIN_KINASE_DOM"/>
    <property type="match status" value="1"/>
</dbReference>
<keyword evidence="5" id="KW-0067">ATP-binding</keyword>
<evidence type="ECO:0000313" key="8">
    <source>
        <dbReference type="Proteomes" id="UP001444071"/>
    </source>
</evidence>
<feature type="domain" description="Protein kinase" evidence="6">
    <location>
        <begin position="1"/>
        <end position="92"/>
    </location>
</feature>
<dbReference type="PANTHER" id="PTHR24342:SF19">
    <property type="entry name" value="PROTEIN KINASE DOMAIN-CONTAINING PROTEIN"/>
    <property type="match status" value="1"/>
</dbReference>
<evidence type="ECO:0000259" key="6">
    <source>
        <dbReference type="PROSITE" id="PS50011"/>
    </source>
</evidence>
<evidence type="ECO:0000256" key="2">
    <source>
        <dbReference type="ARBA" id="ARBA00022679"/>
    </source>
</evidence>
<sequence>FTSLTEISVSLLAPEVINCEPLSTAADMWSIGVITYILLSGLSPFQGDTDEETLKNIIATNYQFDKQYFSMTSSMAKDFIMKLLIKNPKYVI</sequence>
<proteinExistence type="predicted"/>
<evidence type="ECO:0000256" key="3">
    <source>
        <dbReference type="ARBA" id="ARBA00022741"/>
    </source>
</evidence>
<dbReference type="Gene3D" id="1.10.510.10">
    <property type="entry name" value="Transferase(Phosphotransferase) domain 1"/>
    <property type="match status" value="1"/>
</dbReference>
<evidence type="ECO:0000256" key="4">
    <source>
        <dbReference type="ARBA" id="ARBA00022777"/>
    </source>
</evidence>
<dbReference type="Pfam" id="PF00069">
    <property type="entry name" value="Pkinase"/>
    <property type="match status" value="1"/>
</dbReference>
<reference evidence="7 8" key="1">
    <citation type="submission" date="2021-06" db="EMBL/GenBank/DDBJ databases">
        <authorList>
            <person name="Palmer J.M."/>
        </authorList>
    </citation>
    <scope>NUCLEOTIDE SEQUENCE [LARGE SCALE GENOMIC DNA]</scope>
    <source>
        <strain evidence="7 8">XR_2019</strain>
        <tissue evidence="7">Muscle</tissue>
    </source>
</reference>
<dbReference type="SUPFAM" id="SSF56112">
    <property type="entry name" value="Protein kinase-like (PK-like)"/>
    <property type="match status" value="1"/>
</dbReference>
<keyword evidence="2" id="KW-0808">Transferase</keyword>
<evidence type="ECO:0000256" key="1">
    <source>
        <dbReference type="ARBA" id="ARBA00022527"/>
    </source>
</evidence>
<dbReference type="InterPro" id="IPR000719">
    <property type="entry name" value="Prot_kinase_dom"/>
</dbReference>
<keyword evidence="1" id="KW-0723">Serine/threonine-protein kinase</keyword>
<accession>A0ABV0X625</accession>
<dbReference type="Proteomes" id="UP001444071">
    <property type="component" value="Unassembled WGS sequence"/>
</dbReference>
<keyword evidence="3" id="KW-0547">Nucleotide-binding</keyword>
<organism evidence="7 8">
    <name type="scientific">Xenotaenia resolanae</name>
    <dbReference type="NCBI Taxonomy" id="208358"/>
    <lineage>
        <taxon>Eukaryota</taxon>
        <taxon>Metazoa</taxon>
        <taxon>Chordata</taxon>
        <taxon>Craniata</taxon>
        <taxon>Vertebrata</taxon>
        <taxon>Euteleostomi</taxon>
        <taxon>Actinopterygii</taxon>
        <taxon>Neopterygii</taxon>
        <taxon>Teleostei</taxon>
        <taxon>Neoteleostei</taxon>
        <taxon>Acanthomorphata</taxon>
        <taxon>Ovalentaria</taxon>
        <taxon>Atherinomorphae</taxon>
        <taxon>Cyprinodontiformes</taxon>
        <taxon>Goodeidae</taxon>
        <taxon>Xenotaenia</taxon>
    </lineage>
</organism>
<name>A0ABV0X625_9TELE</name>
<evidence type="ECO:0000256" key="5">
    <source>
        <dbReference type="ARBA" id="ARBA00022840"/>
    </source>
</evidence>
<dbReference type="EMBL" id="JAHRIM010085562">
    <property type="protein sequence ID" value="MEQ2276261.1"/>
    <property type="molecule type" value="Genomic_DNA"/>
</dbReference>